<feature type="compositionally biased region" description="Pro residues" evidence="1">
    <location>
        <begin position="16"/>
        <end position="31"/>
    </location>
</feature>
<proteinExistence type="predicted"/>
<evidence type="ECO:0000256" key="1">
    <source>
        <dbReference type="SAM" id="MobiDB-lite"/>
    </source>
</evidence>
<feature type="signal peptide" evidence="2">
    <location>
        <begin position="1"/>
        <end position="16"/>
    </location>
</feature>
<accession>A0A8J5MSB7</accession>
<dbReference type="AlphaFoldDB" id="A0A8J5MSB7"/>
<comment type="caution">
    <text evidence="4">The sequence shown here is derived from an EMBL/GenBank/DDBJ whole genome shotgun (WGS) entry which is preliminary data.</text>
</comment>
<dbReference type="SMART" id="SM00494">
    <property type="entry name" value="ChtBD2"/>
    <property type="match status" value="1"/>
</dbReference>
<dbReference type="InterPro" id="IPR036508">
    <property type="entry name" value="Chitin-bd_dom_sf"/>
</dbReference>
<feature type="region of interest" description="Disordered" evidence="1">
    <location>
        <begin position="15"/>
        <end position="42"/>
    </location>
</feature>
<reference evidence="4" key="1">
    <citation type="journal article" date="2021" name="Sci. Adv.">
        <title>The American lobster genome reveals insights on longevity, neural, and immune adaptations.</title>
        <authorList>
            <person name="Polinski J.M."/>
            <person name="Zimin A.V."/>
            <person name="Clark K.F."/>
            <person name="Kohn A.B."/>
            <person name="Sadowski N."/>
            <person name="Timp W."/>
            <person name="Ptitsyn A."/>
            <person name="Khanna P."/>
            <person name="Romanova D.Y."/>
            <person name="Williams P."/>
            <person name="Greenwood S.J."/>
            <person name="Moroz L.L."/>
            <person name="Walt D.R."/>
            <person name="Bodnar A.G."/>
        </authorList>
    </citation>
    <scope>NUCLEOTIDE SEQUENCE</scope>
    <source>
        <strain evidence="4">GMGI-L3</strain>
    </source>
</reference>
<evidence type="ECO:0000313" key="4">
    <source>
        <dbReference type="EMBL" id="KAG7161526.1"/>
    </source>
</evidence>
<keyword evidence="5" id="KW-1185">Reference proteome</keyword>
<feature type="domain" description="Chitin-binding type-2" evidence="3">
    <location>
        <begin position="90"/>
        <end position="158"/>
    </location>
</feature>
<evidence type="ECO:0000259" key="3">
    <source>
        <dbReference type="PROSITE" id="PS50940"/>
    </source>
</evidence>
<dbReference type="PROSITE" id="PS50940">
    <property type="entry name" value="CHIT_BIND_II"/>
    <property type="match status" value="1"/>
</dbReference>
<evidence type="ECO:0000313" key="5">
    <source>
        <dbReference type="Proteomes" id="UP000747542"/>
    </source>
</evidence>
<dbReference type="GO" id="GO:0005576">
    <property type="term" value="C:extracellular region"/>
    <property type="evidence" value="ECO:0007669"/>
    <property type="project" value="InterPro"/>
</dbReference>
<dbReference type="EMBL" id="JAHLQT010028968">
    <property type="protein sequence ID" value="KAG7161526.1"/>
    <property type="molecule type" value="Genomic_DNA"/>
</dbReference>
<organism evidence="4 5">
    <name type="scientific">Homarus americanus</name>
    <name type="common">American lobster</name>
    <dbReference type="NCBI Taxonomy" id="6706"/>
    <lineage>
        <taxon>Eukaryota</taxon>
        <taxon>Metazoa</taxon>
        <taxon>Ecdysozoa</taxon>
        <taxon>Arthropoda</taxon>
        <taxon>Crustacea</taxon>
        <taxon>Multicrustacea</taxon>
        <taxon>Malacostraca</taxon>
        <taxon>Eumalacostraca</taxon>
        <taxon>Eucarida</taxon>
        <taxon>Decapoda</taxon>
        <taxon>Pleocyemata</taxon>
        <taxon>Astacidea</taxon>
        <taxon>Nephropoidea</taxon>
        <taxon>Nephropidae</taxon>
        <taxon>Homarus</taxon>
    </lineage>
</organism>
<dbReference type="GO" id="GO:0008061">
    <property type="term" value="F:chitin binding"/>
    <property type="evidence" value="ECO:0007669"/>
    <property type="project" value="InterPro"/>
</dbReference>
<evidence type="ECO:0000256" key="2">
    <source>
        <dbReference type="SAM" id="SignalP"/>
    </source>
</evidence>
<sequence>LLIYLILLLLPSPQQQQPPPSYYNYQSPPPITTTNHHHQSPPPITTSMNTSIVLVAAAVTLLLLTGMTEARMGWVFTSGYETITGQVVQSFTCEGRPYGYYADVDNACRVFHICLPIPDDLGQIIETAHFSFICGNQTIFDQETLTCNHPAYAFPCDQAESLYDSRNALFGRIDEEF</sequence>
<protein>
    <submittedName>
        <fullName evidence="4">U-scoloptoxin(01)-Cw1a-like 45</fullName>
    </submittedName>
</protein>
<dbReference type="InterPro" id="IPR002557">
    <property type="entry name" value="Chitin-bd_dom"/>
</dbReference>
<dbReference type="Gene3D" id="2.170.140.10">
    <property type="entry name" value="Chitin binding domain"/>
    <property type="match status" value="1"/>
</dbReference>
<dbReference type="PANTHER" id="PTHR22933">
    <property type="entry name" value="FI18007P1-RELATED"/>
    <property type="match status" value="1"/>
</dbReference>
<gene>
    <name evidence="4" type="ORF">Hamer_G025749</name>
</gene>
<dbReference type="InterPro" id="IPR052976">
    <property type="entry name" value="Scoloptoxin-like"/>
</dbReference>
<keyword evidence="2" id="KW-0732">Signal</keyword>
<dbReference type="Proteomes" id="UP000747542">
    <property type="component" value="Unassembled WGS sequence"/>
</dbReference>
<dbReference type="SUPFAM" id="SSF57625">
    <property type="entry name" value="Invertebrate chitin-binding proteins"/>
    <property type="match status" value="1"/>
</dbReference>
<feature type="non-terminal residue" evidence="4">
    <location>
        <position position="1"/>
    </location>
</feature>
<name>A0A8J5MSB7_HOMAM</name>
<feature type="chain" id="PRO_5035210563" evidence="2">
    <location>
        <begin position="17"/>
        <end position="177"/>
    </location>
</feature>
<dbReference type="Pfam" id="PF01607">
    <property type="entry name" value="CBM_14"/>
    <property type="match status" value="1"/>
</dbReference>
<dbReference type="PANTHER" id="PTHR22933:SF43">
    <property type="entry name" value="LP10131P"/>
    <property type="match status" value="1"/>
</dbReference>